<evidence type="ECO:0000313" key="1">
    <source>
        <dbReference type="EMBL" id="CAG7579862.1"/>
    </source>
</evidence>
<protein>
    <submittedName>
        <fullName evidence="1">Uncharacterized protein</fullName>
    </submittedName>
</protein>
<organism evidence="1">
    <name type="scientific">uncultured marine phage</name>
    <dbReference type="NCBI Taxonomy" id="707152"/>
    <lineage>
        <taxon>Viruses</taxon>
        <taxon>environmental samples</taxon>
    </lineage>
</organism>
<dbReference type="EMBL" id="OU342829">
    <property type="protein sequence ID" value="CAG7579862.1"/>
    <property type="molecule type" value="Genomic_DNA"/>
</dbReference>
<reference evidence="1" key="1">
    <citation type="submission" date="2021-06" db="EMBL/GenBank/DDBJ databases">
        <authorList>
            <person name="Gannon L."/>
            <person name="Redgwell R T."/>
            <person name="Michniewski S."/>
            <person name="Harrison D C."/>
            <person name="Millard A."/>
        </authorList>
    </citation>
    <scope>NUCLEOTIDE SEQUENCE</scope>
</reference>
<proteinExistence type="predicted"/>
<sequence>MDIKYQIFLERKTISESSFLGYLNGTKTVVLERNGKHLFFEEDKLNEYNKEIKTDAGVWRVKSLKNKGEYIDLNDENVDIKTDIKYQFLGLTFTPKFIGAGSKGQYFTTIQPIGNNEKGSDKYPSWVLYANSLEELEKDIRVSAKLYRQEYDLD</sequence>
<name>A0A8D9FQH6_9VIRU</name>
<gene>
    <name evidence="1" type="ORF">SLAVMIC_00131</name>
</gene>
<accession>A0A8D9FQH6</accession>